<accession>A0A0G0KPE8</accession>
<feature type="transmembrane region" description="Helical" evidence="1">
    <location>
        <begin position="62"/>
        <end position="80"/>
    </location>
</feature>
<gene>
    <name evidence="2" type="ORF">US99_C0042G0003</name>
</gene>
<protein>
    <submittedName>
        <fullName evidence="2">Membrane protein involved in the export of O-antigen and teichoic acid</fullName>
    </submittedName>
</protein>
<evidence type="ECO:0000313" key="3">
    <source>
        <dbReference type="Proteomes" id="UP000034324"/>
    </source>
</evidence>
<organism evidence="2 3">
    <name type="scientific">Candidatus Daviesbacteria bacterium GW2011_GWF2_38_6</name>
    <dbReference type="NCBI Taxonomy" id="1618432"/>
    <lineage>
        <taxon>Bacteria</taxon>
        <taxon>Candidatus Daviesiibacteriota</taxon>
    </lineage>
</organism>
<dbReference type="EMBL" id="LBVC01000042">
    <property type="protein sequence ID" value="KKQ77330.1"/>
    <property type="molecule type" value="Genomic_DNA"/>
</dbReference>
<proteinExistence type="predicted"/>
<name>A0A0G0KPE8_9BACT</name>
<dbReference type="Proteomes" id="UP000034324">
    <property type="component" value="Unassembled WGS sequence"/>
</dbReference>
<feature type="transmembrane region" description="Helical" evidence="1">
    <location>
        <begin position="127"/>
        <end position="146"/>
    </location>
</feature>
<reference evidence="2 3" key="1">
    <citation type="journal article" date="2015" name="Nature">
        <title>rRNA introns, odd ribosomes, and small enigmatic genomes across a large radiation of phyla.</title>
        <authorList>
            <person name="Brown C.T."/>
            <person name="Hug L.A."/>
            <person name="Thomas B.C."/>
            <person name="Sharon I."/>
            <person name="Castelle C.J."/>
            <person name="Singh A."/>
            <person name="Wilkins M.J."/>
            <person name="Williams K.H."/>
            <person name="Banfield J.F."/>
        </authorList>
    </citation>
    <scope>NUCLEOTIDE SEQUENCE [LARGE SCALE GENOMIC DNA]</scope>
</reference>
<feature type="transmembrane region" description="Helical" evidence="1">
    <location>
        <begin position="100"/>
        <end position="120"/>
    </location>
</feature>
<keyword evidence="1" id="KW-0812">Transmembrane</keyword>
<feature type="transmembrane region" description="Helical" evidence="1">
    <location>
        <begin position="30"/>
        <end position="50"/>
    </location>
</feature>
<keyword evidence="1" id="KW-0472">Membrane</keyword>
<evidence type="ECO:0000313" key="2">
    <source>
        <dbReference type="EMBL" id="KKQ77330.1"/>
    </source>
</evidence>
<evidence type="ECO:0000256" key="1">
    <source>
        <dbReference type="SAM" id="Phobius"/>
    </source>
</evidence>
<sequence>MLFKYGVEKQVEKIAKILGLDVNYFIKNGFWIFIRYIIIGLTGLAITISFTRFGTKQLLGQYQFILNFLSLLSIFSLPGLNTVALRDVSLGKDSVVKKIVRISFIGSLFALPIIFSYGLYQIYSRDVLIGTILILSGFLFPFFYALNTWYTFFEGKKLF</sequence>
<comment type="caution">
    <text evidence="2">The sequence shown here is derived from an EMBL/GenBank/DDBJ whole genome shotgun (WGS) entry which is preliminary data.</text>
</comment>
<keyword evidence="1" id="KW-1133">Transmembrane helix</keyword>
<dbReference type="AlphaFoldDB" id="A0A0G0KPE8"/>